<dbReference type="EMBL" id="JAPDNT010000001">
    <property type="protein sequence ID" value="MCW3473606.1"/>
    <property type="molecule type" value="Genomic_DNA"/>
</dbReference>
<protein>
    <submittedName>
        <fullName evidence="1">Kdo hydroxylase family protein</fullName>
    </submittedName>
</protein>
<dbReference type="RefSeq" id="WP_264712186.1">
    <property type="nucleotide sequence ID" value="NZ_JAPDNT010000001.1"/>
</dbReference>
<sequence length="295" mass="32572">MDAHDVLEELPIDRWTGPFSPEVRAQALAALEAGRVVSLPHLPFALAPEEARFLDPGTLDNSRKNISLDPATGRCHGSDYTGADLAALTAMLDRFGRQAEGLLRELFPAYAPALDRARTSFRPAEIQGREYSPRHDDRRLHVDAFPTRPMRGRRILRVFCNVAPDGVKREWQVGEPFPDFAASFLPRLRRPLPGQFWAMDLLGLTKGRRSAYDHAMLGLHDAGKLDAAYQAGAPRASLSFAPGTTWMCFTDSVLHAALAGRCALEQTFHLPVQAMANPEKSPLRVLERLSGSTLV</sequence>
<reference evidence="1" key="1">
    <citation type="submission" date="2022-09" db="EMBL/GenBank/DDBJ databases">
        <title>Rhodovastum sp. nov. RN2-1 isolated from soil in Seongnam, South Korea.</title>
        <authorList>
            <person name="Le N.T."/>
        </authorList>
    </citation>
    <scope>NUCLEOTIDE SEQUENCE</scope>
    <source>
        <strain evidence="1">RN2-1</strain>
    </source>
</reference>
<proteinExistence type="predicted"/>
<dbReference type="Proteomes" id="UP001165679">
    <property type="component" value="Unassembled WGS sequence"/>
</dbReference>
<evidence type="ECO:0000313" key="2">
    <source>
        <dbReference type="Proteomes" id="UP001165679"/>
    </source>
</evidence>
<organism evidence="1 2">
    <name type="scientific">Limobrevibacterium gyesilva</name>
    <dbReference type="NCBI Taxonomy" id="2991712"/>
    <lineage>
        <taxon>Bacteria</taxon>
        <taxon>Pseudomonadati</taxon>
        <taxon>Pseudomonadota</taxon>
        <taxon>Alphaproteobacteria</taxon>
        <taxon>Acetobacterales</taxon>
        <taxon>Acetobacteraceae</taxon>
        <taxon>Limobrevibacterium</taxon>
    </lineage>
</organism>
<dbReference type="InterPro" id="IPR021266">
    <property type="entry name" value="Kdo_hydroxlase"/>
</dbReference>
<dbReference type="Pfam" id="PF11004">
    <property type="entry name" value="Kdo_hydroxy"/>
    <property type="match status" value="1"/>
</dbReference>
<dbReference type="AlphaFoldDB" id="A0AA41YJT1"/>
<name>A0AA41YJT1_9PROT</name>
<comment type="caution">
    <text evidence="1">The sequence shown here is derived from an EMBL/GenBank/DDBJ whole genome shotgun (WGS) entry which is preliminary data.</text>
</comment>
<accession>A0AA41YJT1</accession>
<keyword evidence="2" id="KW-1185">Reference proteome</keyword>
<gene>
    <name evidence="1" type="ORF">OL599_03365</name>
</gene>
<evidence type="ECO:0000313" key="1">
    <source>
        <dbReference type="EMBL" id="MCW3473606.1"/>
    </source>
</evidence>
<reference evidence="1" key="2">
    <citation type="submission" date="2022-10" db="EMBL/GenBank/DDBJ databases">
        <authorList>
            <person name="Trinh H.N."/>
        </authorList>
    </citation>
    <scope>NUCLEOTIDE SEQUENCE</scope>
    <source>
        <strain evidence="1">RN2-1</strain>
    </source>
</reference>